<keyword evidence="2" id="KW-0813">Transport</keyword>
<keyword evidence="3" id="KW-0679">Respiratory chain</keyword>
<evidence type="ECO:0000256" key="2">
    <source>
        <dbReference type="ARBA" id="ARBA00022448"/>
    </source>
</evidence>
<accession>Q07MI4</accession>
<dbReference type="STRING" id="316055.RPE_2913"/>
<dbReference type="Pfam" id="PF04800">
    <property type="entry name" value="NDUS4"/>
    <property type="match status" value="1"/>
</dbReference>
<dbReference type="EMBL" id="CP000463">
    <property type="protein sequence ID" value="ABJ06850.1"/>
    <property type="molecule type" value="Genomic_DNA"/>
</dbReference>
<evidence type="ECO:0000256" key="1">
    <source>
        <dbReference type="ARBA" id="ARBA00004370"/>
    </source>
</evidence>
<protein>
    <submittedName>
        <fullName evidence="7">ETC complex I subunit conserved region</fullName>
    </submittedName>
</protein>
<comment type="subcellular location">
    <subcellularLocation>
        <location evidence="1">Membrane</location>
    </subcellularLocation>
</comment>
<dbReference type="GO" id="GO:0016020">
    <property type="term" value="C:membrane"/>
    <property type="evidence" value="ECO:0007669"/>
    <property type="project" value="UniProtKB-SubCell"/>
</dbReference>
<evidence type="ECO:0000256" key="4">
    <source>
        <dbReference type="ARBA" id="ARBA00022946"/>
    </source>
</evidence>
<dbReference type="eggNOG" id="ENOG5032RJS">
    <property type="taxonomic scope" value="Bacteria"/>
</dbReference>
<dbReference type="InterPro" id="IPR006885">
    <property type="entry name" value="NADH_UbQ_FeS_4_mit-like"/>
</dbReference>
<evidence type="ECO:0000256" key="6">
    <source>
        <dbReference type="ARBA" id="ARBA00023136"/>
    </source>
</evidence>
<evidence type="ECO:0000256" key="5">
    <source>
        <dbReference type="ARBA" id="ARBA00022982"/>
    </source>
</evidence>
<dbReference type="PANTHER" id="PTHR12219:SF8">
    <property type="entry name" value="NADH DEHYDROGENASE [UBIQUINONE] IRON-SULFUR PROTEIN 4, MITOCHONDRIAL"/>
    <property type="match status" value="1"/>
</dbReference>
<reference evidence="7" key="1">
    <citation type="submission" date="2006-09" db="EMBL/GenBank/DDBJ databases">
        <title>Complete sequence of Rhodopseudomonas palustris BisA53.</title>
        <authorList>
            <consortium name="US DOE Joint Genome Institute"/>
            <person name="Copeland A."/>
            <person name="Lucas S."/>
            <person name="Lapidus A."/>
            <person name="Barry K."/>
            <person name="Detter J.C."/>
            <person name="Glavina del Rio T."/>
            <person name="Hammon N."/>
            <person name="Israni S."/>
            <person name="Dalin E."/>
            <person name="Tice H."/>
            <person name="Pitluck S."/>
            <person name="Chain P."/>
            <person name="Malfatti S."/>
            <person name="Shin M."/>
            <person name="Vergez L."/>
            <person name="Schmutz J."/>
            <person name="Larimer F."/>
            <person name="Land M."/>
            <person name="Hauser L."/>
            <person name="Pelletier D.A."/>
            <person name="Kyrpides N."/>
            <person name="Kim E."/>
            <person name="Harwood C.S."/>
            <person name="Oda Y."/>
            <person name="Richardson P."/>
        </authorList>
    </citation>
    <scope>NUCLEOTIDE SEQUENCE [LARGE SCALE GENOMIC DNA]</scope>
    <source>
        <strain evidence="7">BisA53</strain>
    </source>
</reference>
<keyword evidence="6" id="KW-0472">Membrane</keyword>
<keyword evidence="4" id="KW-0809">Transit peptide</keyword>
<organism evidence="7">
    <name type="scientific">Rhodopseudomonas palustris (strain BisA53)</name>
    <dbReference type="NCBI Taxonomy" id="316055"/>
    <lineage>
        <taxon>Bacteria</taxon>
        <taxon>Pseudomonadati</taxon>
        <taxon>Pseudomonadota</taxon>
        <taxon>Alphaproteobacteria</taxon>
        <taxon>Hyphomicrobiales</taxon>
        <taxon>Nitrobacteraceae</taxon>
        <taxon>Rhodopseudomonas</taxon>
    </lineage>
</organism>
<dbReference type="PANTHER" id="PTHR12219">
    <property type="entry name" value="NADH-UBIQUINONE OXIDOREDUCTASE"/>
    <property type="match status" value="1"/>
</dbReference>
<dbReference type="HOGENOM" id="CLU_077196_4_1_5"/>
<evidence type="ECO:0000256" key="3">
    <source>
        <dbReference type="ARBA" id="ARBA00022660"/>
    </source>
</evidence>
<sequence length="111" mass="12981">MSHPNRHPLSMTARIFKPAKNAMQSGAAKTKEWQLDYEPAQPRVIEPLMGWTSSTDMRQQLTLKFHTREEAIAYCEREGIAYQVIEPKESARRRAAYSDNFAFRRTEPWTH</sequence>
<gene>
    <name evidence="7" type="ordered locus">RPE_2913</name>
</gene>
<dbReference type="KEGG" id="rpe:RPE_2913"/>
<proteinExistence type="predicted"/>
<dbReference type="InterPro" id="IPR038532">
    <property type="entry name" value="NDUFS4-like_sf"/>
</dbReference>
<name>Q07MI4_RHOP5</name>
<dbReference type="AlphaFoldDB" id="Q07MI4"/>
<dbReference type="Gene3D" id="3.30.160.190">
    <property type="entry name" value="atu1810 like domain"/>
    <property type="match status" value="1"/>
</dbReference>
<keyword evidence="5" id="KW-0249">Electron transport</keyword>
<dbReference type="GO" id="GO:0022900">
    <property type="term" value="P:electron transport chain"/>
    <property type="evidence" value="ECO:0007669"/>
    <property type="project" value="InterPro"/>
</dbReference>
<evidence type="ECO:0000313" key="7">
    <source>
        <dbReference type="EMBL" id="ABJ06850.1"/>
    </source>
</evidence>